<dbReference type="AlphaFoldDB" id="A0A814VPR0"/>
<accession>A0A814VPR0</accession>
<keyword evidence="4" id="KW-0648">Protein biosynthesis</keyword>
<feature type="domain" description="Translation elongation factor EFG/EF2" evidence="6">
    <location>
        <begin position="27"/>
        <end position="69"/>
    </location>
</feature>
<proteinExistence type="predicted"/>
<dbReference type="GO" id="GO:0005525">
    <property type="term" value="F:GTP binding"/>
    <property type="evidence" value="ECO:0007669"/>
    <property type="project" value="UniProtKB-KW"/>
</dbReference>
<keyword evidence="1" id="KW-0963">Cytoplasm</keyword>
<protein>
    <recommendedName>
        <fullName evidence="6">Translation elongation factor EFG/EF2 domain-containing protein</fullName>
    </recommendedName>
</protein>
<dbReference type="GO" id="GO:0043022">
    <property type="term" value="F:ribosome binding"/>
    <property type="evidence" value="ECO:0007669"/>
    <property type="project" value="TreeGrafter"/>
</dbReference>
<dbReference type="InterPro" id="IPR005517">
    <property type="entry name" value="Transl_elong_EFG/EF2_IV"/>
</dbReference>
<reference evidence="7" key="1">
    <citation type="submission" date="2021-02" db="EMBL/GenBank/DDBJ databases">
        <authorList>
            <person name="Nowell W R."/>
        </authorList>
    </citation>
    <scope>NUCLEOTIDE SEQUENCE</scope>
</reference>
<evidence type="ECO:0000256" key="5">
    <source>
        <dbReference type="ARBA" id="ARBA00023134"/>
    </source>
</evidence>
<dbReference type="GO" id="GO:0003746">
    <property type="term" value="F:translation elongation factor activity"/>
    <property type="evidence" value="ECO:0007669"/>
    <property type="project" value="UniProtKB-KW"/>
</dbReference>
<organism evidence="7 8">
    <name type="scientific">Rotaria sordida</name>
    <dbReference type="NCBI Taxonomy" id="392033"/>
    <lineage>
        <taxon>Eukaryota</taxon>
        <taxon>Metazoa</taxon>
        <taxon>Spiralia</taxon>
        <taxon>Gnathifera</taxon>
        <taxon>Rotifera</taxon>
        <taxon>Eurotatoria</taxon>
        <taxon>Bdelloidea</taxon>
        <taxon>Philodinida</taxon>
        <taxon>Philodinidae</taxon>
        <taxon>Rotaria</taxon>
    </lineage>
</organism>
<dbReference type="SUPFAM" id="SSF54211">
    <property type="entry name" value="Ribosomal protein S5 domain 2-like"/>
    <property type="match status" value="2"/>
</dbReference>
<evidence type="ECO:0000259" key="6">
    <source>
        <dbReference type="Pfam" id="PF03764"/>
    </source>
</evidence>
<evidence type="ECO:0000313" key="7">
    <source>
        <dbReference type="EMBL" id="CAF1191185.1"/>
    </source>
</evidence>
<dbReference type="GO" id="GO:0005829">
    <property type="term" value="C:cytosol"/>
    <property type="evidence" value="ECO:0007669"/>
    <property type="project" value="TreeGrafter"/>
</dbReference>
<dbReference type="OrthoDB" id="8003907at2759"/>
<evidence type="ECO:0000313" key="8">
    <source>
        <dbReference type="Proteomes" id="UP000663882"/>
    </source>
</evidence>
<evidence type="ECO:0000256" key="3">
    <source>
        <dbReference type="ARBA" id="ARBA00022768"/>
    </source>
</evidence>
<dbReference type="Gene3D" id="3.30.230.10">
    <property type="match status" value="2"/>
</dbReference>
<dbReference type="InterPro" id="IPR014721">
    <property type="entry name" value="Ribsml_uS5_D2-typ_fold_subgr"/>
</dbReference>
<dbReference type="PANTHER" id="PTHR42908">
    <property type="entry name" value="TRANSLATION ELONGATION FACTOR-RELATED"/>
    <property type="match status" value="1"/>
</dbReference>
<dbReference type="Pfam" id="PF03764">
    <property type="entry name" value="EFG_IV"/>
    <property type="match status" value="1"/>
</dbReference>
<name>A0A814VPR0_9BILA</name>
<evidence type="ECO:0000256" key="4">
    <source>
        <dbReference type="ARBA" id="ARBA00022917"/>
    </source>
</evidence>
<dbReference type="EMBL" id="CAJNOO010001724">
    <property type="protein sequence ID" value="CAF1191185.1"/>
    <property type="molecule type" value="Genomic_DNA"/>
</dbReference>
<sequence>MSFSGLPDNIEKSEVASLQNGKAYTDVLAEENVRGVRFNIYDITLYSDAIHRADGQFIPATCRVIYAPMLIDKLRLFVPVYLCEIEYPKVVLAYTDVLAEENVRGVCFNIYDIILYSDTIHRADGQFIPATCRVIYAPMLTVLTADLHSNIGDQAFPQCIFDHWEVINKDPSDDSTEIRQIINDIR</sequence>
<evidence type="ECO:0000256" key="1">
    <source>
        <dbReference type="ARBA" id="ARBA00022490"/>
    </source>
</evidence>
<comment type="caution">
    <text evidence="7">The sequence shown here is derived from an EMBL/GenBank/DDBJ whole genome shotgun (WGS) entry which is preliminary data.</text>
</comment>
<keyword evidence="5" id="KW-0342">GTP-binding</keyword>
<dbReference type="PANTHER" id="PTHR42908:SF10">
    <property type="entry name" value="EUKARYOTIC TRANSLATION ELONGATION FACTOR 2"/>
    <property type="match status" value="1"/>
</dbReference>
<dbReference type="GO" id="GO:1990904">
    <property type="term" value="C:ribonucleoprotein complex"/>
    <property type="evidence" value="ECO:0007669"/>
    <property type="project" value="TreeGrafter"/>
</dbReference>
<gene>
    <name evidence="7" type="ORF">RFH988_LOCUS24064</name>
</gene>
<keyword evidence="2" id="KW-0547">Nucleotide-binding</keyword>
<keyword evidence="3" id="KW-0251">Elongation factor</keyword>
<dbReference type="GO" id="GO:0003924">
    <property type="term" value="F:GTPase activity"/>
    <property type="evidence" value="ECO:0007669"/>
    <property type="project" value="TreeGrafter"/>
</dbReference>
<evidence type="ECO:0000256" key="2">
    <source>
        <dbReference type="ARBA" id="ARBA00022741"/>
    </source>
</evidence>
<dbReference type="InterPro" id="IPR020568">
    <property type="entry name" value="Ribosomal_Su5_D2-typ_SF"/>
</dbReference>
<dbReference type="Proteomes" id="UP000663882">
    <property type="component" value="Unassembled WGS sequence"/>
</dbReference>